<evidence type="ECO:0000313" key="1">
    <source>
        <dbReference type="EMBL" id="TKW00899.1"/>
    </source>
</evidence>
<organism evidence="1 2">
    <name type="scientific">Setaria viridis</name>
    <name type="common">Green bristlegrass</name>
    <name type="synonym">Setaria italica subsp. viridis</name>
    <dbReference type="NCBI Taxonomy" id="4556"/>
    <lineage>
        <taxon>Eukaryota</taxon>
        <taxon>Viridiplantae</taxon>
        <taxon>Streptophyta</taxon>
        <taxon>Embryophyta</taxon>
        <taxon>Tracheophyta</taxon>
        <taxon>Spermatophyta</taxon>
        <taxon>Magnoliopsida</taxon>
        <taxon>Liliopsida</taxon>
        <taxon>Poales</taxon>
        <taxon>Poaceae</taxon>
        <taxon>PACMAD clade</taxon>
        <taxon>Panicoideae</taxon>
        <taxon>Panicodae</taxon>
        <taxon>Paniceae</taxon>
        <taxon>Cenchrinae</taxon>
        <taxon>Setaria</taxon>
    </lineage>
</organism>
<dbReference type="AlphaFoldDB" id="A0A4U6TJY2"/>
<gene>
    <name evidence="1" type="ORF">SEVIR_8G142950v2</name>
</gene>
<accession>A0A4U6TJY2</accession>
<protein>
    <submittedName>
        <fullName evidence="1">Uncharacterized protein</fullName>
    </submittedName>
</protein>
<reference evidence="1" key="1">
    <citation type="submission" date="2019-03" db="EMBL/GenBank/DDBJ databases">
        <title>WGS assembly of Setaria viridis.</title>
        <authorList>
            <person name="Huang P."/>
            <person name="Jenkins J."/>
            <person name="Grimwood J."/>
            <person name="Barry K."/>
            <person name="Healey A."/>
            <person name="Mamidi S."/>
            <person name="Sreedasyam A."/>
            <person name="Shu S."/>
            <person name="Feldman M."/>
            <person name="Wu J."/>
            <person name="Yu Y."/>
            <person name="Chen C."/>
            <person name="Johnson J."/>
            <person name="Rokhsar D."/>
            <person name="Baxter I."/>
            <person name="Schmutz J."/>
            <person name="Brutnell T."/>
            <person name="Kellogg E."/>
        </authorList>
    </citation>
    <scope>NUCLEOTIDE SEQUENCE [LARGE SCALE GENOMIC DNA]</scope>
</reference>
<dbReference type="Gramene" id="TKW00899">
    <property type="protein sequence ID" value="TKW00899"/>
    <property type="gene ID" value="SEVIR_8G142950v2"/>
</dbReference>
<evidence type="ECO:0000313" key="2">
    <source>
        <dbReference type="Proteomes" id="UP000298652"/>
    </source>
</evidence>
<dbReference type="EMBL" id="CM016559">
    <property type="protein sequence ID" value="TKW00899.1"/>
    <property type="molecule type" value="Genomic_DNA"/>
</dbReference>
<keyword evidence="2" id="KW-1185">Reference proteome</keyword>
<sequence length="45" mass="4937">MVRQRLLAVNALYGIPNVETAIFLPCVQQKSRATVPVHSTSKLVS</sequence>
<dbReference type="Proteomes" id="UP000298652">
    <property type="component" value="Chromosome 8"/>
</dbReference>
<proteinExistence type="predicted"/>
<name>A0A4U6TJY2_SETVI</name>